<dbReference type="PANTHER" id="PTHR24173:SF74">
    <property type="entry name" value="ANKYRIN REPEAT DOMAIN-CONTAINING PROTEIN 16"/>
    <property type="match status" value="1"/>
</dbReference>
<dbReference type="PROSITE" id="PS50088">
    <property type="entry name" value="ANK_REPEAT"/>
    <property type="match status" value="3"/>
</dbReference>
<sequence length="277" mass="30311">MRRLLQLLRLEKMPTSKLPTLPPELVLLIAEHLMPSLQDLNSLLQTTRGLYILLSPVLVRWSSSGPNHHRWVRIAAPRGNTRLLRQLLLGTGDVVDSSEPDNGTTVLHAAVMLQRVDSVAVLLAHGAAIEAADRSGWTALHWAAWSGDCRIARLLLANGAKTTGSALHVAAMNGYLGMASLLMDHGADWELKDRAGVSAVEHAVAAGQFRVARLMGVNGDGGMNVARRREIVGRQERAITSWAGLVLLEELNARSVREQRQARRSCLGWALLFLLFL</sequence>
<evidence type="ECO:0000256" key="1">
    <source>
        <dbReference type="ARBA" id="ARBA00022737"/>
    </source>
</evidence>
<feature type="repeat" description="ANK" evidence="3">
    <location>
        <begin position="135"/>
        <end position="160"/>
    </location>
</feature>
<evidence type="ECO:0000256" key="3">
    <source>
        <dbReference type="PROSITE-ProRule" id="PRU00023"/>
    </source>
</evidence>
<dbReference type="EMBL" id="JBBBZM010000478">
    <property type="protein sequence ID" value="KAL0630610.1"/>
    <property type="molecule type" value="Genomic_DNA"/>
</dbReference>
<keyword evidence="2 3" id="KW-0040">ANK repeat</keyword>
<organism evidence="4 5">
    <name type="scientific">Discina gigas</name>
    <dbReference type="NCBI Taxonomy" id="1032678"/>
    <lineage>
        <taxon>Eukaryota</taxon>
        <taxon>Fungi</taxon>
        <taxon>Dikarya</taxon>
        <taxon>Ascomycota</taxon>
        <taxon>Pezizomycotina</taxon>
        <taxon>Pezizomycetes</taxon>
        <taxon>Pezizales</taxon>
        <taxon>Discinaceae</taxon>
        <taxon>Discina</taxon>
    </lineage>
</organism>
<dbReference type="PANTHER" id="PTHR24173">
    <property type="entry name" value="ANKYRIN REPEAT CONTAINING"/>
    <property type="match status" value="1"/>
</dbReference>
<accession>A0ABR3G4A0</accession>
<feature type="repeat" description="ANK" evidence="3">
    <location>
        <begin position="162"/>
        <end position="194"/>
    </location>
</feature>
<dbReference type="InterPro" id="IPR036770">
    <property type="entry name" value="Ankyrin_rpt-contain_sf"/>
</dbReference>
<comment type="caution">
    <text evidence="4">The sequence shown here is derived from an EMBL/GenBank/DDBJ whole genome shotgun (WGS) entry which is preliminary data.</text>
</comment>
<gene>
    <name evidence="4" type="primary">arp3_6</name>
    <name evidence="4" type="ORF">Q9L58_010546</name>
</gene>
<keyword evidence="1" id="KW-0677">Repeat</keyword>
<evidence type="ECO:0000256" key="2">
    <source>
        <dbReference type="ARBA" id="ARBA00023043"/>
    </source>
</evidence>
<protein>
    <submittedName>
        <fullName evidence="4">Actin- protein 3</fullName>
    </submittedName>
</protein>
<feature type="repeat" description="ANK" evidence="3">
    <location>
        <begin position="102"/>
        <end position="134"/>
    </location>
</feature>
<dbReference type="Gene3D" id="1.25.40.20">
    <property type="entry name" value="Ankyrin repeat-containing domain"/>
    <property type="match status" value="2"/>
</dbReference>
<name>A0ABR3G4A0_9PEZI</name>
<keyword evidence="5" id="KW-1185">Reference proteome</keyword>
<dbReference type="Proteomes" id="UP001447188">
    <property type="component" value="Unassembled WGS sequence"/>
</dbReference>
<dbReference type="InterPro" id="IPR002110">
    <property type="entry name" value="Ankyrin_rpt"/>
</dbReference>
<evidence type="ECO:0000313" key="4">
    <source>
        <dbReference type="EMBL" id="KAL0630610.1"/>
    </source>
</evidence>
<dbReference type="Pfam" id="PF13637">
    <property type="entry name" value="Ank_4"/>
    <property type="match status" value="1"/>
</dbReference>
<dbReference type="Pfam" id="PF12796">
    <property type="entry name" value="Ank_2"/>
    <property type="match status" value="1"/>
</dbReference>
<evidence type="ECO:0000313" key="5">
    <source>
        <dbReference type="Proteomes" id="UP001447188"/>
    </source>
</evidence>
<reference evidence="4 5" key="1">
    <citation type="submission" date="2024-02" db="EMBL/GenBank/DDBJ databases">
        <title>Discinaceae phylogenomics.</title>
        <authorList>
            <person name="Dirks A.C."/>
            <person name="James T.Y."/>
        </authorList>
    </citation>
    <scope>NUCLEOTIDE SEQUENCE [LARGE SCALE GENOMIC DNA]</scope>
    <source>
        <strain evidence="4 5">ACD0624</strain>
    </source>
</reference>
<dbReference type="PROSITE" id="PS50297">
    <property type="entry name" value="ANK_REP_REGION"/>
    <property type="match status" value="3"/>
</dbReference>
<dbReference type="SUPFAM" id="SSF48403">
    <property type="entry name" value="Ankyrin repeat"/>
    <property type="match status" value="1"/>
</dbReference>
<proteinExistence type="predicted"/>
<dbReference type="SMART" id="SM00248">
    <property type="entry name" value="ANK"/>
    <property type="match status" value="3"/>
</dbReference>